<evidence type="ECO:0000313" key="3">
    <source>
        <dbReference type="Proteomes" id="UP000199306"/>
    </source>
</evidence>
<evidence type="ECO:0000256" key="1">
    <source>
        <dbReference type="SAM" id="SignalP"/>
    </source>
</evidence>
<gene>
    <name evidence="2" type="ORF">SAMN04515674_10150</name>
</gene>
<feature type="chain" id="PRO_5011601581" evidence="1">
    <location>
        <begin position="27"/>
        <end position="197"/>
    </location>
</feature>
<reference evidence="2 3" key="1">
    <citation type="submission" date="2016-10" db="EMBL/GenBank/DDBJ databases">
        <authorList>
            <person name="de Groot N.N."/>
        </authorList>
    </citation>
    <scope>NUCLEOTIDE SEQUENCE [LARGE SCALE GENOMIC DNA]</scope>
    <source>
        <strain evidence="3">E92,LMG 26720,CCM 7988</strain>
    </source>
</reference>
<dbReference type="OrthoDB" id="946891at2"/>
<keyword evidence="3" id="KW-1185">Reference proteome</keyword>
<proteinExistence type="predicted"/>
<sequence length="197" mass="22839">MKKSVNAYKSLIMFFLILCAITNVNAREKTHPHDIVRLIRKSDDLLNISSRPEEAVRRVNWRPGKGIFSVSFNNGRQKSFGIKELWGYQRRDGSIFRFFQGDFYKIEQIDQMLLYSLENTIGGASIEDLYFSRNAEAGILFLSRPNLRMEYHDNPCFLEKIDQLSVLKSVGALEKDKRNYRLITMLSECNDKQSAGL</sequence>
<dbReference type="EMBL" id="FOXH01000001">
    <property type="protein sequence ID" value="SFP02912.1"/>
    <property type="molecule type" value="Genomic_DNA"/>
</dbReference>
<keyword evidence="1" id="KW-0732">Signal</keyword>
<name>A0A1I5M068_9BACT</name>
<feature type="signal peptide" evidence="1">
    <location>
        <begin position="1"/>
        <end position="26"/>
    </location>
</feature>
<organism evidence="2 3">
    <name type="scientific">Pseudarcicella hirudinis</name>
    <dbReference type="NCBI Taxonomy" id="1079859"/>
    <lineage>
        <taxon>Bacteria</taxon>
        <taxon>Pseudomonadati</taxon>
        <taxon>Bacteroidota</taxon>
        <taxon>Cytophagia</taxon>
        <taxon>Cytophagales</taxon>
        <taxon>Flectobacillaceae</taxon>
        <taxon>Pseudarcicella</taxon>
    </lineage>
</organism>
<accession>A0A1I5M068</accession>
<dbReference type="STRING" id="1079859.SAMN04515674_10150"/>
<dbReference type="AlphaFoldDB" id="A0A1I5M068"/>
<dbReference type="RefSeq" id="WP_092010384.1">
    <property type="nucleotide sequence ID" value="NZ_FOXH01000001.1"/>
</dbReference>
<dbReference type="Proteomes" id="UP000199306">
    <property type="component" value="Unassembled WGS sequence"/>
</dbReference>
<protein>
    <submittedName>
        <fullName evidence="2">Uncharacterized protein</fullName>
    </submittedName>
</protein>
<evidence type="ECO:0000313" key="2">
    <source>
        <dbReference type="EMBL" id="SFP02912.1"/>
    </source>
</evidence>